<dbReference type="EMBL" id="RZUL01000003">
    <property type="protein sequence ID" value="RVT40717.1"/>
    <property type="molecule type" value="Genomic_DNA"/>
</dbReference>
<dbReference type="InterPro" id="IPR038765">
    <property type="entry name" value="Papain-like_cys_pep_sf"/>
</dbReference>
<dbReference type="Pfam" id="PF08379">
    <property type="entry name" value="Bact_transglu_N"/>
    <property type="match status" value="1"/>
</dbReference>
<keyword evidence="4" id="KW-1185">Reference proteome</keyword>
<dbReference type="InterPro" id="IPR013589">
    <property type="entry name" value="Bac_transglu_N"/>
</dbReference>
<feature type="domain" description="Transglutaminase-like" evidence="2">
    <location>
        <begin position="157"/>
        <end position="221"/>
    </location>
</feature>
<accession>A0A437J6Q1</accession>
<dbReference type="SMART" id="SM00460">
    <property type="entry name" value="TGc"/>
    <property type="match status" value="1"/>
</dbReference>
<feature type="compositionally biased region" description="Low complexity" evidence="1">
    <location>
        <begin position="274"/>
        <end position="283"/>
    </location>
</feature>
<dbReference type="OrthoDB" id="9804023at2"/>
<evidence type="ECO:0000313" key="4">
    <source>
        <dbReference type="Proteomes" id="UP000282977"/>
    </source>
</evidence>
<dbReference type="RefSeq" id="WP_127690716.1">
    <property type="nucleotide sequence ID" value="NZ_RZUL01000003.1"/>
</dbReference>
<dbReference type="Proteomes" id="UP000282977">
    <property type="component" value="Unassembled WGS sequence"/>
</dbReference>
<dbReference type="Pfam" id="PF01841">
    <property type="entry name" value="Transglut_core"/>
    <property type="match status" value="1"/>
</dbReference>
<proteinExistence type="predicted"/>
<dbReference type="InterPro" id="IPR002931">
    <property type="entry name" value="Transglutaminase-like"/>
</dbReference>
<dbReference type="PANTHER" id="PTHR33490:SF6">
    <property type="entry name" value="SLL1049 PROTEIN"/>
    <property type="match status" value="1"/>
</dbReference>
<reference evidence="3 4" key="1">
    <citation type="submission" date="2019-01" db="EMBL/GenBank/DDBJ databases">
        <authorList>
            <person name="Chen W.-M."/>
        </authorList>
    </citation>
    <scope>NUCLEOTIDE SEQUENCE [LARGE SCALE GENOMIC DNA]</scope>
    <source>
        <strain evidence="3 4">TLA-22</strain>
    </source>
</reference>
<evidence type="ECO:0000259" key="2">
    <source>
        <dbReference type="SMART" id="SM00460"/>
    </source>
</evidence>
<name>A0A437J6Q1_9SPHN</name>
<dbReference type="SUPFAM" id="SSF54001">
    <property type="entry name" value="Cysteine proteinases"/>
    <property type="match status" value="1"/>
</dbReference>
<dbReference type="Gene3D" id="3.10.620.30">
    <property type="match status" value="1"/>
</dbReference>
<dbReference type="AlphaFoldDB" id="A0A437J6Q1"/>
<sequence>MKLLVRHQTVYSYEAGSSRVAMLLKLKPRDHDAQTVLDWSVIVNDTPITDFAPNGYGDLEALWIRHDRTDSATILATGLVETRDASGIVAGLEERLDPRIYLRATRLTAASPEMREMAHALGQKDPLDQLHALSAAVIGHVAYRGGVTNSNTSAAEAFAIGAGVCQDHAQIFIAAARSLGFPARYVTGYLLAQGEDALHETHAWAEALVPRLGWVGFDASNQICVTDHYIRVASGMDADDAAPVRGSVTAAGSIWIDADVRIAQASDDEREQQLQRQQQQQRQSCNQGTRMGTYVPAIGEAGGQ</sequence>
<evidence type="ECO:0000256" key="1">
    <source>
        <dbReference type="SAM" id="MobiDB-lite"/>
    </source>
</evidence>
<feature type="region of interest" description="Disordered" evidence="1">
    <location>
        <begin position="267"/>
        <end position="292"/>
    </location>
</feature>
<gene>
    <name evidence="3" type="ORF">ENE74_09535</name>
</gene>
<protein>
    <submittedName>
        <fullName evidence="3">Transglutaminase family protein</fullName>
    </submittedName>
</protein>
<dbReference type="PANTHER" id="PTHR33490">
    <property type="entry name" value="BLR5614 PROTEIN-RELATED"/>
    <property type="match status" value="1"/>
</dbReference>
<comment type="caution">
    <text evidence="3">The sequence shown here is derived from an EMBL/GenBank/DDBJ whole genome shotgun (WGS) entry which is preliminary data.</text>
</comment>
<organism evidence="3 4">
    <name type="scientific">Sphingobium algorifonticola</name>
    <dbReference type="NCBI Taxonomy" id="2008318"/>
    <lineage>
        <taxon>Bacteria</taxon>
        <taxon>Pseudomonadati</taxon>
        <taxon>Pseudomonadota</taxon>
        <taxon>Alphaproteobacteria</taxon>
        <taxon>Sphingomonadales</taxon>
        <taxon>Sphingomonadaceae</taxon>
        <taxon>Sphingobium</taxon>
    </lineage>
</organism>
<evidence type="ECO:0000313" key="3">
    <source>
        <dbReference type="EMBL" id="RVT40717.1"/>
    </source>
</evidence>